<comment type="caution">
    <text evidence="2">The sequence shown here is derived from an EMBL/GenBank/DDBJ whole genome shotgun (WGS) entry which is preliminary data.</text>
</comment>
<reference evidence="2" key="2">
    <citation type="journal article" date="2023" name="Microbiol Resour">
        <title>Decontamination and Annotation of the Draft Genome Sequence of the Oomycete Lagenidium giganteum ARSEF 373.</title>
        <authorList>
            <person name="Morgan W.R."/>
            <person name="Tartar A."/>
        </authorList>
    </citation>
    <scope>NUCLEOTIDE SEQUENCE</scope>
    <source>
        <strain evidence="2">ARSEF 373</strain>
    </source>
</reference>
<organism evidence="2 3">
    <name type="scientific">Lagenidium giganteum</name>
    <dbReference type="NCBI Taxonomy" id="4803"/>
    <lineage>
        <taxon>Eukaryota</taxon>
        <taxon>Sar</taxon>
        <taxon>Stramenopiles</taxon>
        <taxon>Oomycota</taxon>
        <taxon>Peronosporomycetes</taxon>
        <taxon>Pythiales</taxon>
        <taxon>Pythiaceae</taxon>
    </lineage>
</organism>
<dbReference type="EMBL" id="DAKRPA010000147">
    <property type="protein sequence ID" value="DAZ97074.1"/>
    <property type="molecule type" value="Genomic_DNA"/>
</dbReference>
<evidence type="ECO:0000256" key="1">
    <source>
        <dbReference type="SAM" id="MobiDB-lite"/>
    </source>
</evidence>
<dbReference type="Proteomes" id="UP001146120">
    <property type="component" value="Unassembled WGS sequence"/>
</dbReference>
<reference evidence="2" key="1">
    <citation type="submission" date="2022-11" db="EMBL/GenBank/DDBJ databases">
        <authorList>
            <person name="Morgan W.R."/>
            <person name="Tartar A."/>
        </authorList>
    </citation>
    <scope>NUCLEOTIDE SEQUENCE</scope>
    <source>
        <strain evidence="2">ARSEF 373</strain>
    </source>
</reference>
<evidence type="ECO:0000313" key="3">
    <source>
        <dbReference type="Proteomes" id="UP001146120"/>
    </source>
</evidence>
<sequence>MDEAACDIDVNQGEQMGTFDSLFITRLKFMCATPRWTTGVSAPGDASKKSDPSLWSSVKCDGSASGKNATTPAEKKEGAKDGAKDTKAPAKSGAAGVATSVTGVVLGAVTGLMAL</sequence>
<evidence type="ECO:0000313" key="2">
    <source>
        <dbReference type="EMBL" id="DAZ97074.1"/>
    </source>
</evidence>
<feature type="compositionally biased region" description="Basic and acidic residues" evidence="1">
    <location>
        <begin position="73"/>
        <end position="88"/>
    </location>
</feature>
<keyword evidence="3" id="KW-1185">Reference proteome</keyword>
<accession>A0AAV2YUM5</accession>
<protein>
    <submittedName>
        <fullName evidence="2">Uncharacterized protein</fullName>
    </submittedName>
</protein>
<proteinExistence type="predicted"/>
<name>A0AAV2YUM5_9STRA</name>
<gene>
    <name evidence="2" type="ORF">N0F65_001258</name>
</gene>
<dbReference type="AlphaFoldDB" id="A0AAV2YUM5"/>
<feature type="region of interest" description="Disordered" evidence="1">
    <location>
        <begin position="37"/>
        <end position="97"/>
    </location>
</feature>